<gene>
    <name evidence="2" type="ORF">CORC01_04146</name>
</gene>
<evidence type="ECO:0000313" key="3">
    <source>
        <dbReference type="Proteomes" id="UP000176998"/>
    </source>
</evidence>
<evidence type="ECO:0000313" key="2">
    <source>
        <dbReference type="EMBL" id="OHF00607.1"/>
    </source>
</evidence>
<dbReference type="InterPro" id="IPR035979">
    <property type="entry name" value="RBD_domain_sf"/>
</dbReference>
<keyword evidence="3" id="KW-1185">Reference proteome</keyword>
<proteinExistence type="predicted"/>
<comment type="caution">
    <text evidence="2">The sequence shown here is derived from an EMBL/GenBank/DDBJ whole genome shotgun (WGS) entry which is preliminary data.</text>
</comment>
<dbReference type="EMBL" id="MJBS01000026">
    <property type="protein sequence ID" value="OHF00607.1"/>
    <property type="molecule type" value="Genomic_DNA"/>
</dbReference>
<dbReference type="InterPro" id="IPR012677">
    <property type="entry name" value="Nucleotide-bd_a/b_plait_sf"/>
</dbReference>
<evidence type="ECO:0008006" key="4">
    <source>
        <dbReference type="Google" id="ProtNLM"/>
    </source>
</evidence>
<name>A0A1G4BH43_9PEZI</name>
<feature type="compositionally biased region" description="Polar residues" evidence="1">
    <location>
        <begin position="78"/>
        <end position="95"/>
    </location>
</feature>
<accession>A0A1G4BH43</accession>
<dbReference type="RefSeq" id="XP_022477750.1">
    <property type="nucleotide sequence ID" value="XM_022615794.1"/>
</dbReference>
<dbReference type="CDD" id="cd12261">
    <property type="entry name" value="RRM1_3_MRN1"/>
    <property type="match status" value="1"/>
</dbReference>
<feature type="region of interest" description="Disordered" evidence="1">
    <location>
        <begin position="78"/>
        <end position="111"/>
    </location>
</feature>
<feature type="region of interest" description="Disordered" evidence="1">
    <location>
        <begin position="385"/>
        <end position="407"/>
    </location>
</feature>
<dbReference type="GeneID" id="34557304"/>
<dbReference type="STRING" id="1209926.A0A1G4BH43"/>
<evidence type="ECO:0000256" key="1">
    <source>
        <dbReference type="SAM" id="MobiDB-lite"/>
    </source>
</evidence>
<dbReference type="Proteomes" id="UP000176998">
    <property type="component" value="Unassembled WGS sequence"/>
</dbReference>
<dbReference type="OrthoDB" id="2935572at2759"/>
<sequence>MASSIGSTVSMDRTYLDTLIRRAKFNADNDIPSAHPTVTIARVEYDILVKTAQEFANLRRNLMRGGVTEETLAVLTSDESNYQQDNAEGQITTPSEAPRNETPRSVSQPWVKTTKATRGNQNSYLGGRLTIQQPNQHEWAEDEPVPHDRSEVAISPIEPEPNHEFGHQTYAQLPMRPQFERLTTRTISISNLAEGTTHADVVAVIRGGQLLDIFLRGHDRTAHVSFLHGSDATAFLEHARRHDLYIRHKRVDVRWSDRQFTLPGHVASKLGIGATRNLIIRRCDPRLTEEEIRDDMEHIHNLVVIAVNFRGGSCYINTNSVHNALFARTCMMSRLKYKGSKIEWNVDECAQPLPVETHRTQPQAPSSRRPMNPMVNRFELLKLDKNEDDEENIPPEFNARDSLNVAV</sequence>
<dbReference type="AlphaFoldDB" id="A0A1G4BH43"/>
<dbReference type="SUPFAM" id="SSF54928">
    <property type="entry name" value="RNA-binding domain, RBD"/>
    <property type="match status" value="1"/>
</dbReference>
<dbReference type="Gene3D" id="3.30.70.330">
    <property type="match status" value="2"/>
</dbReference>
<organism evidence="2 3">
    <name type="scientific">Colletotrichum orchidophilum</name>
    <dbReference type="NCBI Taxonomy" id="1209926"/>
    <lineage>
        <taxon>Eukaryota</taxon>
        <taxon>Fungi</taxon>
        <taxon>Dikarya</taxon>
        <taxon>Ascomycota</taxon>
        <taxon>Pezizomycotina</taxon>
        <taxon>Sordariomycetes</taxon>
        <taxon>Hypocreomycetidae</taxon>
        <taxon>Glomerellales</taxon>
        <taxon>Glomerellaceae</taxon>
        <taxon>Colletotrichum</taxon>
    </lineage>
</organism>
<reference evidence="2 3" key="1">
    <citation type="submission" date="2016-09" db="EMBL/GenBank/DDBJ databases">
        <authorList>
            <person name="Capua I."/>
            <person name="De Benedictis P."/>
            <person name="Joannis T."/>
            <person name="Lombin L.H."/>
            <person name="Cattoli G."/>
        </authorList>
    </citation>
    <scope>NUCLEOTIDE SEQUENCE [LARGE SCALE GENOMIC DNA]</scope>
    <source>
        <strain evidence="2 3">IMI 309357</strain>
    </source>
</reference>
<dbReference type="GO" id="GO:0003676">
    <property type="term" value="F:nucleic acid binding"/>
    <property type="evidence" value="ECO:0007669"/>
    <property type="project" value="InterPro"/>
</dbReference>
<protein>
    <recommendedName>
        <fullName evidence="4">Negative regulator of differentiation 1</fullName>
    </recommendedName>
</protein>